<evidence type="ECO:0000256" key="1">
    <source>
        <dbReference type="ARBA" id="ARBA00001920"/>
    </source>
</evidence>
<feature type="binding site" evidence="9">
    <location>
        <position position="487"/>
    </location>
    <ligand>
        <name>Mg(2+)</name>
        <dbReference type="ChEBI" id="CHEBI:18420"/>
    </ligand>
</feature>
<dbReference type="InterPro" id="IPR029061">
    <property type="entry name" value="THDP-binding"/>
</dbReference>
<feature type="domain" description="Thiamine pyrophosphate enzyme TPP-binding" evidence="12">
    <location>
        <begin position="421"/>
        <end position="549"/>
    </location>
</feature>
<dbReference type="NCBIfam" id="TIGR03394">
    <property type="entry name" value="indol_phenyl_DC"/>
    <property type="match status" value="1"/>
</dbReference>
<dbReference type="GO" id="GO:0047434">
    <property type="term" value="F:indolepyruvate decarboxylase activity"/>
    <property type="evidence" value="ECO:0007669"/>
    <property type="project" value="UniProtKB-EC"/>
</dbReference>
<gene>
    <name evidence="14" type="ORF">Tchl_0074</name>
</gene>
<evidence type="ECO:0000259" key="11">
    <source>
        <dbReference type="Pfam" id="PF00205"/>
    </source>
</evidence>
<dbReference type="AlphaFoldDB" id="A0A1L6F8E8"/>
<evidence type="ECO:0000256" key="2">
    <source>
        <dbReference type="ARBA" id="ARBA00001964"/>
    </source>
</evidence>
<proteinExistence type="inferred from homology"/>
<name>A0A1L6F8E8_9RHOO</name>
<keyword evidence="14" id="KW-0670">Pyruvate</keyword>
<evidence type="ECO:0000256" key="9">
    <source>
        <dbReference type="PIRSR" id="PIRSR036565-2"/>
    </source>
</evidence>
<dbReference type="PIRSF" id="PIRSF036565">
    <property type="entry name" value="Pyruvt_ip_decrb"/>
    <property type="match status" value="1"/>
</dbReference>
<dbReference type="PANTHER" id="PTHR43452:SF30">
    <property type="entry name" value="PYRUVATE DECARBOXYLASE ISOZYME 1-RELATED"/>
    <property type="match status" value="1"/>
</dbReference>
<dbReference type="EC" id="4.1.1.74" evidence="14"/>
<keyword evidence="7 10" id="KW-0786">Thiamine pyrophosphate</keyword>
<dbReference type="InterPro" id="IPR012000">
    <property type="entry name" value="Thiamin_PyroP_enz_cen_dom"/>
</dbReference>
<dbReference type="SUPFAM" id="SSF52467">
    <property type="entry name" value="DHS-like NAD/FAD-binding domain"/>
    <property type="match status" value="1"/>
</dbReference>
<keyword evidence="15" id="KW-1185">Reference proteome</keyword>
<dbReference type="Pfam" id="PF02776">
    <property type="entry name" value="TPP_enzyme_N"/>
    <property type="match status" value="1"/>
</dbReference>
<dbReference type="GO" id="GO:0000287">
    <property type="term" value="F:magnesium ion binding"/>
    <property type="evidence" value="ECO:0007669"/>
    <property type="project" value="InterPro"/>
</dbReference>
<keyword evidence="6 9" id="KW-0460">Magnesium</keyword>
<dbReference type="InterPro" id="IPR047213">
    <property type="entry name" value="TPP_PYR_PDC_IPDC-like"/>
</dbReference>
<sequence length="576" mass="61443">MHETCISSHFKVLKSAHRAGYAQHNFPTIPEETSMNLTESLLHALKAHGARQIFGIPGDFALPYFRIIEESRILPLYTLSHEPAVGFAADAAARVGGGLGVAAVTYGAGALNMVNAVAAAYAEKSPLVVLSGGPGKGESRSGLLLHHQAKTLDSQFQIFREITCDQVRLDDAARAPADIARVLASALRNSQPVYIEIPRDMVAVPCAPVVAEAPPVVDAEALAACVDEILARIGRARAPVLMAGIEVRRFGLEDKVAELSRRLGLPVVTSFMSRGLLAEQDAPLMGTYMGRAGLPEVTRLVEDSDGLFLLGVIVCDTNFAVSEKHIDLRKTIHAFDGRVTISYHTYPAIPLGALVDGLLARVPARSAAVGGERQVFPRGLVADDAPVSPSDIATAVNDLMATHGKLPIAADVGDCLFTAMDIENTALVAPGYYATMGYGVPAGFGVQVATGQRPLILVGDGAFQMTGMELGNCRRYGWDPIVLLFNNASWEMLRTFQPESGFNDLGDWGFAQMATGLGGDGVRVHTRAQLKAALDTALATRGRFQLIEVMIPRGVLSETLSRFVNSVKRLTVAKPD</sequence>
<evidence type="ECO:0000313" key="15">
    <source>
        <dbReference type="Proteomes" id="UP000185739"/>
    </source>
</evidence>
<comment type="cofactor">
    <cofactor evidence="2">
        <name>thiamine diphosphate</name>
        <dbReference type="ChEBI" id="CHEBI:58937"/>
    </cofactor>
</comment>
<feature type="binding site" evidence="9">
    <location>
        <position position="460"/>
    </location>
    <ligand>
        <name>Mg(2+)</name>
        <dbReference type="ChEBI" id="CHEBI:18420"/>
    </ligand>
</feature>
<evidence type="ECO:0000256" key="5">
    <source>
        <dbReference type="ARBA" id="ARBA00022793"/>
    </source>
</evidence>
<dbReference type="Pfam" id="PF00205">
    <property type="entry name" value="TPP_enzyme_M"/>
    <property type="match status" value="1"/>
</dbReference>
<feature type="domain" description="Thiamine pyrophosphate enzyme central" evidence="11">
    <location>
        <begin position="226"/>
        <end position="336"/>
    </location>
</feature>
<comment type="cofactor">
    <cofactor evidence="1">
        <name>a metal cation</name>
        <dbReference type="ChEBI" id="CHEBI:25213"/>
    </cofactor>
</comment>
<dbReference type="GO" id="GO:0000949">
    <property type="term" value="P:aromatic amino acid family catabolic process to alcohol via Ehrlich pathway"/>
    <property type="evidence" value="ECO:0007669"/>
    <property type="project" value="TreeGrafter"/>
</dbReference>
<feature type="domain" description="Thiamine pyrophosphate enzyme N-terminal TPP-binding" evidence="13">
    <location>
        <begin position="35"/>
        <end position="150"/>
    </location>
</feature>
<reference evidence="14 15" key="1">
    <citation type="submission" date="2016-12" db="EMBL/GenBank/DDBJ databases">
        <title>Complete genome sequence of Thauera chlorobenzoica, a Betaproteobacterium degrading haloaromatics anaerobically to CO2 and halides.</title>
        <authorList>
            <person name="Goris T."/>
            <person name="Mergelsberg M."/>
            <person name="Boll M."/>
        </authorList>
    </citation>
    <scope>NUCLEOTIDE SEQUENCE [LARGE SCALE GENOMIC DNA]</scope>
    <source>
        <strain evidence="14 15">3CB1</strain>
    </source>
</reference>
<comment type="cofactor">
    <cofactor evidence="9">
        <name>Mg(2+)</name>
        <dbReference type="ChEBI" id="CHEBI:18420"/>
    </cofactor>
    <text evidence="9">Binds 1 Mg(2+) per subunit.</text>
</comment>
<dbReference type="InterPro" id="IPR029035">
    <property type="entry name" value="DHS-like_NAD/FAD-binding_dom"/>
</dbReference>
<evidence type="ECO:0000256" key="8">
    <source>
        <dbReference type="ARBA" id="ARBA00023239"/>
    </source>
</evidence>
<organism evidence="14 15">
    <name type="scientific">Thauera chlorobenzoica</name>
    <dbReference type="NCBI Taxonomy" id="96773"/>
    <lineage>
        <taxon>Bacteria</taxon>
        <taxon>Pseudomonadati</taxon>
        <taxon>Pseudomonadota</taxon>
        <taxon>Betaproteobacteria</taxon>
        <taxon>Rhodocyclales</taxon>
        <taxon>Zoogloeaceae</taxon>
        <taxon>Thauera</taxon>
    </lineage>
</organism>
<keyword evidence="4 9" id="KW-0479">Metal-binding</keyword>
<evidence type="ECO:0000256" key="4">
    <source>
        <dbReference type="ARBA" id="ARBA00022723"/>
    </source>
</evidence>
<dbReference type="EMBL" id="CP018839">
    <property type="protein sequence ID" value="APR02950.1"/>
    <property type="molecule type" value="Genomic_DNA"/>
</dbReference>
<evidence type="ECO:0000256" key="7">
    <source>
        <dbReference type="ARBA" id="ARBA00023052"/>
    </source>
</evidence>
<dbReference type="Pfam" id="PF02775">
    <property type="entry name" value="TPP_enzyme_C"/>
    <property type="match status" value="1"/>
</dbReference>
<evidence type="ECO:0000259" key="12">
    <source>
        <dbReference type="Pfam" id="PF02775"/>
    </source>
</evidence>
<evidence type="ECO:0000313" key="14">
    <source>
        <dbReference type="EMBL" id="APR02950.1"/>
    </source>
</evidence>
<dbReference type="GO" id="GO:0005829">
    <property type="term" value="C:cytosol"/>
    <property type="evidence" value="ECO:0007669"/>
    <property type="project" value="TreeGrafter"/>
</dbReference>
<evidence type="ECO:0000259" key="13">
    <source>
        <dbReference type="Pfam" id="PF02776"/>
    </source>
</evidence>
<evidence type="ECO:0000256" key="3">
    <source>
        <dbReference type="ARBA" id="ARBA00007812"/>
    </source>
</evidence>
<evidence type="ECO:0000256" key="6">
    <source>
        <dbReference type="ARBA" id="ARBA00022842"/>
    </source>
</evidence>
<comment type="similarity">
    <text evidence="3 10">Belongs to the TPP enzyme family.</text>
</comment>
<dbReference type="InterPro" id="IPR017765">
    <property type="entry name" value="IPDC"/>
</dbReference>
<dbReference type="InterPro" id="IPR011766">
    <property type="entry name" value="TPP_enzyme_TPP-bd"/>
</dbReference>
<dbReference type="GO" id="GO:0030976">
    <property type="term" value="F:thiamine pyrophosphate binding"/>
    <property type="evidence" value="ECO:0007669"/>
    <property type="project" value="InterPro"/>
</dbReference>
<dbReference type="PANTHER" id="PTHR43452">
    <property type="entry name" value="PYRUVATE DECARBOXYLASE"/>
    <property type="match status" value="1"/>
</dbReference>
<dbReference type="Gene3D" id="3.40.50.1220">
    <property type="entry name" value="TPP-binding domain"/>
    <property type="match status" value="1"/>
</dbReference>
<accession>A0A1L6F8E8</accession>
<dbReference type="InterPro" id="IPR012001">
    <property type="entry name" value="Thiamin_PyroP_enz_TPP-bd_dom"/>
</dbReference>
<dbReference type="Gene3D" id="3.40.50.970">
    <property type="match status" value="2"/>
</dbReference>
<dbReference type="GO" id="GO:0004737">
    <property type="term" value="F:pyruvate decarboxylase activity"/>
    <property type="evidence" value="ECO:0007669"/>
    <property type="project" value="TreeGrafter"/>
</dbReference>
<dbReference type="STRING" id="96773.Tchl_0074"/>
<protein>
    <submittedName>
        <fullName evidence="14">Indole-3-pyruvate decarboxylase</fullName>
        <ecNumber evidence="14">4.1.1.74</ecNumber>
    </submittedName>
</protein>
<dbReference type="GO" id="GO:0009851">
    <property type="term" value="P:auxin biosynthetic process"/>
    <property type="evidence" value="ECO:0007669"/>
    <property type="project" value="InterPro"/>
</dbReference>
<keyword evidence="5" id="KW-0210">Decarboxylase</keyword>
<dbReference type="CDD" id="cd07038">
    <property type="entry name" value="TPP_PYR_PDC_IPDC_like"/>
    <property type="match status" value="1"/>
</dbReference>
<evidence type="ECO:0000256" key="10">
    <source>
        <dbReference type="RuleBase" id="RU362132"/>
    </source>
</evidence>
<dbReference type="Proteomes" id="UP000185739">
    <property type="component" value="Chromosome"/>
</dbReference>
<dbReference type="KEGG" id="tcl:Tchl_0074"/>
<dbReference type="InterPro" id="IPR012110">
    <property type="entry name" value="PDC/IPDC-like"/>
</dbReference>
<keyword evidence="8 14" id="KW-0456">Lyase</keyword>
<dbReference type="SUPFAM" id="SSF52518">
    <property type="entry name" value="Thiamin diphosphate-binding fold (THDP-binding)"/>
    <property type="match status" value="2"/>
</dbReference>